<dbReference type="OrthoDB" id="2594539at2"/>
<protein>
    <recommendedName>
        <fullName evidence="3">AbiEi antitoxin C-terminal domain-containing protein</fullName>
    </recommendedName>
</protein>
<evidence type="ECO:0000313" key="1">
    <source>
        <dbReference type="EMBL" id="AYG02555.1"/>
    </source>
</evidence>
<evidence type="ECO:0008006" key="3">
    <source>
        <dbReference type="Google" id="ProtNLM"/>
    </source>
</evidence>
<sequence length="219" mass="22942">MHSPLVVSPLCAFGHVATYQELHELWGAESTVVPFRRLYGRRAVLWLRPNAYACAHLGDDELLAARVGAHLDCVSVLSAAGSDSATRALAGSGAVHVRLAPNDGRASARRLAEPRPVVAHWSVPRNSPPDIAATHAAITSGGAPISRVSLPVPEALRQALRSCLSPDDAVVVIAELLAIGALGTDELACIVASSPRRVRAGLRHAGLAADVVDALESFR</sequence>
<keyword evidence="2" id="KW-1185">Reference proteome</keyword>
<organism evidence="1 2">
    <name type="scientific">Gryllotalpicola protaetiae</name>
    <dbReference type="NCBI Taxonomy" id="2419771"/>
    <lineage>
        <taxon>Bacteria</taxon>
        <taxon>Bacillati</taxon>
        <taxon>Actinomycetota</taxon>
        <taxon>Actinomycetes</taxon>
        <taxon>Micrococcales</taxon>
        <taxon>Microbacteriaceae</taxon>
        <taxon>Gryllotalpicola</taxon>
    </lineage>
</organism>
<dbReference type="Proteomes" id="UP000275069">
    <property type="component" value="Chromosome"/>
</dbReference>
<gene>
    <name evidence="1" type="ORF">D7I44_02785</name>
</gene>
<name>A0A387BEZ5_9MICO</name>
<accession>A0A387BEZ5</accession>
<dbReference type="AlphaFoldDB" id="A0A387BEZ5"/>
<reference evidence="1 2" key="1">
    <citation type="submission" date="2018-09" db="EMBL/GenBank/DDBJ databases">
        <title>Genome sequencing of strain 2DFW10M-5.</title>
        <authorList>
            <person name="Heo J."/>
            <person name="Kim S.-J."/>
            <person name="Kwon S.-W."/>
        </authorList>
    </citation>
    <scope>NUCLEOTIDE SEQUENCE [LARGE SCALE GENOMIC DNA]</scope>
    <source>
        <strain evidence="1 2">2DFW10M-5</strain>
    </source>
</reference>
<dbReference type="KEGG" id="gry:D7I44_02785"/>
<proteinExistence type="predicted"/>
<dbReference type="RefSeq" id="WP_120788089.1">
    <property type="nucleotide sequence ID" value="NZ_CP032624.1"/>
</dbReference>
<evidence type="ECO:0000313" key="2">
    <source>
        <dbReference type="Proteomes" id="UP000275069"/>
    </source>
</evidence>
<dbReference type="EMBL" id="CP032624">
    <property type="protein sequence ID" value="AYG02555.1"/>
    <property type="molecule type" value="Genomic_DNA"/>
</dbReference>